<dbReference type="PANTHER" id="PTHR43434">
    <property type="entry name" value="PHOSPHOGLYCOLATE PHOSPHATASE"/>
    <property type="match status" value="1"/>
</dbReference>
<dbReference type="PANTHER" id="PTHR43434:SF1">
    <property type="entry name" value="PHOSPHOGLYCOLATE PHOSPHATASE"/>
    <property type="match status" value="1"/>
</dbReference>
<dbReference type="HOGENOM" id="CLU_871344_0_0_0"/>
<keyword evidence="1" id="KW-0378">Hydrolase</keyword>
<proteinExistence type="predicted"/>
<gene>
    <name evidence="1" type="ordered locus">Amico_0435</name>
</gene>
<keyword evidence="2" id="KW-1185">Reference proteome</keyword>
<dbReference type="InterPro" id="IPR050155">
    <property type="entry name" value="HAD-like_hydrolase_sf"/>
</dbReference>
<dbReference type="GO" id="GO:0006281">
    <property type="term" value="P:DNA repair"/>
    <property type="evidence" value="ECO:0007669"/>
    <property type="project" value="TreeGrafter"/>
</dbReference>
<protein>
    <submittedName>
        <fullName evidence="1">HAD-superfamily hydrolase, subfamily IA, variant 3</fullName>
    </submittedName>
</protein>
<dbReference type="SUPFAM" id="SSF56784">
    <property type="entry name" value="HAD-like"/>
    <property type="match status" value="1"/>
</dbReference>
<dbReference type="CDD" id="cd01427">
    <property type="entry name" value="HAD_like"/>
    <property type="match status" value="1"/>
</dbReference>
<dbReference type="eggNOG" id="COG0546">
    <property type="taxonomic scope" value="Bacteria"/>
</dbReference>
<organism evidence="1 2">
    <name type="scientific">Aminobacterium colombiense (strain DSM 12261 / ALA-1)</name>
    <dbReference type="NCBI Taxonomy" id="572547"/>
    <lineage>
        <taxon>Bacteria</taxon>
        <taxon>Thermotogati</taxon>
        <taxon>Synergistota</taxon>
        <taxon>Synergistia</taxon>
        <taxon>Synergistales</taxon>
        <taxon>Aminobacteriaceae</taxon>
        <taxon>Aminobacterium</taxon>
    </lineage>
</organism>
<dbReference type="EMBL" id="CP001997">
    <property type="protein sequence ID" value="ADE56576.1"/>
    <property type="molecule type" value="Genomic_DNA"/>
</dbReference>
<dbReference type="STRING" id="572547.Amico_0435"/>
<sequence length="325" mass="37031">MKTIYTPFWHPIESAGFILDWDGVLADTNLDFSGIRTKYFNGEPAPLIEGMTALSEERKKELWQDIYSLEMNGAEQAVPVEKSIEFVKWLNDHNIPWAVVSRNCMDSIRRAAERIDFPLPPKVFSRDNGPVKPDPEALWLAAEEIGVPAEQCVMVGDFVYDLIGARRAGMRAVLVERPRVEWQHWADAIYPTMNDFLKSLNSPAPLVPWEYSSLEKQKGKGWLEKAWKLLVQIPDDVPDICNYCEEVARLGVGTLICTPSVKLSVQQWRIWPGLAPSFLDIDQVSVIQKTLKQRYPLVTVKEGSEGIRLSESMDSIERELEEKIK</sequence>
<dbReference type="Pfam" id="PF00702">
    <property type="entry name" value="Hydrolase"/>
    <property type="match status" value="1"/>
</dbReference>
<dbReference type="KEGG" id="aco:Amico_0435"/>
<dbReference type="RefSeq" id="WP_013047842.1">
    <property type="nucleotide sequence ID" value="NC_014011.1"/>
</dbReference>
<dbReference type="SFLD" id="SFLDS00003">
    <property type="entry name" value="Haloacid_Dehalogenase"/>
    <property type="match status" value="1"/>
</dbReference>
<dbReference type="Gene3D" id="3.40.50.1000">
    <property type="entry name" value="HAD superfamily/HAD-like"/>
    <property type="match status" value="1"/>
</dbReference>
<dbReference type="InterPro" id="IPR023214">
    <property type="entry name" value="HAD_sf"/>
</dbReference>
<dbReference type="InterPro" id="IPR006439">
    <property type="entry name" value="HAD-SF_hydro_IA"/>
</dbReference>
<dbReference type="InterPro" id="IPR036412">
    <property type="entry name" value="HAD-like_sf"/>
</dbReference>
<dbReference type="NCBIfam" id="TIGR01549">
    <property type="entry name" value="HAD-SF-IA-v1"/>
    <property type="match status" value="1"/>
</dbReference>
<dbReference type="Gene3D" id="1.10.260.80">
    <property type="match status" value="1"/>
</dbReference>
<evidence type="ECO:0000313" key="2">
    <source>
        <dbReference type="Proteomes" id="UP000002366"/>
    </source>
</evidence>
<dbReference type="GO" id="GO:0008967">
    <property type="term" value="F:phosphoglycolate phosphatase activity"/>
    <property type="evidence" value="ECO:0007669"/>
    <property type="project" value="TreeGrafter"/>
</dbReference>
<accession>D5EDE4</accession>
<evidence type="ECO:0000313" key="1">
    <source>
        <dbReference type="EMBL" id="ADE56576.1"/>
    </source>
</evidence>
<dbReference type="Proteomes" id="UP000002366">
    <property type="component" value="Chromosome"/>
</dbReference>
<name>D5EDE4_AMICL</name>
<dbReference type="AlphaFoldDB" id="D5EDE4"/>
<reference evidence="1 2" key="1">
    <citation type="journal article" date="2010" name="Stand. Genomic Sci.">
        <title>Complete genome sequence of Aminobacterium colombiense type strain (ALA-1).</title>
        <authorList>
            <person name="Chertkov O."/>
            <person name="Sikorski J."/>
            <person name="Brambilla E."/>
            <person name="Lapidus A."/>
            <person name="Copeland A."/>
            <person name="Glavina Del Rio T."/>
            <person name="Nolan M."/>
            <person name="Lucas S."/>
            <person name="Tice H."/>
            <person name="Cheng J.F."/>
            <person name="Han C."/>
            <person name="Detter J.C."/>
            <person name="Bruce D."/>
            <person name="Tapia R."/>
            <person name="Goodwin L."/>
            <person name="Pitluck S."/>
            <person name="Liolios K."/>
            <person name="Ivanova N."/>
            <person name="Mavromatis K."/>
            <person name="Ovchinnikova G."/>
            <person name="Pati A."/>
            <person name="Chen A."/>
            <person name="Palaniappan K."/>
            <person name="Land M."/>
            <person name="Hauser L."/>
            <person name="Chang Y.J."/>
            <person name="Jeffries C.D."/>
            <person name="Spring S."/>
            <person name="Rohde M."/>
            <person name="Goker M."/>
            <person name="Bristow J."/>
            <person name="Eisen J.A."/>
            <person name="Markowitz V."/>
            <person name="Hugenholtz P."/>
            <person name="Kyrpides N.C."/>
            <person name="Klenk H.P."/>
        </authorList>
    </citation>
    <scope>NUCLEOTIDE SEQUENCE [LARGE SCALE GENOMIC DNA]</scope>
    <source>
        <strain evidence="2">DSM 12261 / ALA-1</strain>
    </source>
</reference>
<dbReference type="NCBIfam" id="TIGR01509">
    <property type="entry name" value="HAD-SF-IA-v3"/>
    <property type="match status" value="1"/>
</dbReference>
<dbReference type="SFLD" id="SFLDG01129">
    <property type="entry name" value="C1.5:_HAD__Beta-PGM__Phosphata"/>
    <property type="match status" value="1"/>
</dbReference>